<keyword evidence="5 12" id="KW-0812">Transmembrane</keyword>
<dbReference type="EMBL" id="LGSI01000068">
    <property type="protein sequence ID" value="OCR22230.1"/>
    <property type="molecule type" value="Genomic_DNA"/>
</dbReference>
<evidence type="ECO:0000256" key="2">
    <source>
        <dbReference type="ARBA" id="ARBA00022448"/>
    </source>
</evidence>
<keyword evidence="8" id="KW-0406">Ion transport</keyword>
<dbReference type="InterPro" id="IPR012910">
    <property type="entry name" value="Plug_dom"/>
</dbReference>
<organism evidence="18 19">
    <name type="scientific">Pseudomonas syringae</name>
    <dbReference type="NCBI Taxonomy" id="317"/>
    <lineage>
        <taxon>Bacteria</taxon>
        <taxon>Pseudomonadati</taxon>
        <taxon>Pseudomonadota</taxon>
        <taxon>Gammaproteobacteria</taxon>
        <taxon>Pseudomonadales</taxon>
        <taxon>Pseudomonadaceae</taxon>
        <taxon>Pseudomonas</taxon>
    </lineage>
</organism>
<dbReference type="SUPFAM" id="SSF56935">
    <property type="entry name" value="Porins"/>
    <property type="match status" value="1"/>
</dbReference>
<dbReference type="PATRIC" id="fig|317.243.peg.136"/>
<proteinExistence type="inferred from homology"/>
<evidence type="ECO:0000259" key="17">
    <source>
        <dbReference type="Pfam" id="PF07715"/>
    </source>
</evidence>
<dbReference type="InterPro" id="IPR039426">
    <property type="entry name" value="TonB-dep_rcpt-like"/>
</dbReference>
<evidence type="ECO:0000313" key="19">
    <source>
        <dbReference type="Proteomes" id="UP000093104"/>
    </source>
</evidence>
<keyword evidence="3 12" id="KW-1134">Transmembrane beta strand</keyword>
<dbReference type="PROSITE" id="PS52016">
    <property type="entry name" value="TONB_DEPENDENT_REC_3"/>
    <property type="match status" value="1"/>
</dbReference>
<sequence length="716" mass="79114">MNAVPFVRRPLYLALVSVFALSSGIVEAADTNGNDAAEQPAKDKKEVALTAVTVTAERRTTDLQKTAVAVSAVGESQLQERQVHSLADLAGQAAGVTLPSPYINQQYVFIRGIGNSRPAGNPSVGVYLDDVYIARQFGNAFSNLPDIERVEILRGPQGTLYGQNTSSGALKIISKDPSNQFTGFVEGGGGNFGTFESKGYFSGPLIPDVLLGSLAVSSRKSDGYAHNYTLNKDVNGFDTDQVRAKLLFRPSENLRFDLAIDEASDHSDNGVPSPLTPHLKDNRTLASWDTRTDQNNGGISFKITDQLNDNLTLKSISAFRRIKDGQPWDSDGRETYTFNKFYQEVNQRQFSQEFQLLGEYERFDFVTGATYFHENFDFDRLTALGTAPAWQATSSRNEKESKGIFGQLHYKVTDAFGITGGLRYSREEHILSGDAYNSNAGGDLLSQRFTFNNWSEKNSSLTPKLILDYTFSPNVFTYLTWAKGETSGGWNPAPVNRIDLVERPIDPEEVTSYEWGIKTTAFNNRVQNNIAMFYNKYDNYQTSLSNPVFNGVPVIGGVLANADSAHTYGAELESSFQITSNWKTSFSASYLRTGIDQFLPGGVSSTADYTGNELPFAPRMTYNLNTVYDVSVPGGDLRLNGNVRRSSKFYTGVENTFETPAQTYVDLGAFYTPRGTSLTLFVSGKNLLDKTYETPSAFGYYYNSPRTWLAGARYDF</sequence>
<dbReference type="Proteomes" id="UP000093104">
    <property type="component" value="Unassembled WGS sequence"/>
</dbReference>
<keyword evidence="9 14" id="KW-0798">TonB box</keyword>
<dbReference type="GO" id="GO:0009279">
    <property type="term" value="C:cell outer membrane"/>
    <property type="evidence" value="ECO:0007669"/>
    <property type="project" value="UniProtKB-SubCell"/>
</dbReference>
<gene>
    <name evidence="18" type="ORF">AFK24_24225</name>
</gene>
<evidence type="ECO:0008006" key="20">
    <source>
        <dbReference type="Google" id="ProtNLM"/>
    </source>
</evidence>
<dbReference type="InterPro" id="IPR010917">
    <property type="entry name" value="TonB_rcpt_CS"/>
</dbReference>
<keyword evidence="6 15" id="KW-0732">Signal</keyword>
<reference evidence="18 19" key="1">
    <citation type="submission" date="2015-07" db="EMBL/GenBank/DDBJ databases">
        <title>Draft genome sequence of a diazotrophic, plant growth-promoting rhizobacterium of the Pseudomonas syringae complex.</title>
        <authorList>
            <person name="Patten C.L."/>
            <person name="Jeong H."/>
        </authorList>
    </citation>
    <scope>NUCLEOTIDE SEQUENCE [LARGE SCALE GENOMIC DNA]</scope>
    <source>
        <strain evidence="18 19">GR12-2</strain>
    </source>
</reference>
<evidence type="ECO:0000256" key="13">
    <source>
        <dbReference type="PROSITE-ProRule" id="PRU10144"/>
    </source>
</evidence>
<dbReference type="GO" id="GO:0006826">
    <property type="term" value="P:iron ion transport"/>
    <property type="evidence" value="ECO:0007669"/>
    <property type="project" value="UniProtKB-KW"/>
</dbReference>
<evidence type="ECO:0000256" key="12">
    <source>
        <dbReference type="PROSITE-ProRule" id="PRU01360"/>
    </source>
</evidence>
<dbReference type="PANTHER" id="PTHR32552:SF81">
    <property type="entry name" value="TONB-DEPENDENT OUTER MEMBRANE RECEPTOR"/>
    <property type="match status" value="1"/>
</dbReference>
<evidence type="ECO:0000256" key="9">
    <source>
        <dbReference type="ARBA" id="ARBA00023077"/>
    </source>
</evidence>
<evidence type="ECO:0000256" key="8">
    <source>
        <dbReference type="ARBA" id="ARBA00023065"/>
    </source>
</evidence>
<protein>
    <recommendedName>
        <fullName evidence="20">TonB-dependent receptor</fullName>
    </recommendedName>
</protein>
<evidence type="ECO:0000256" key="4">
    <source>
        <dbReference type="ARBA" id="ARBA00022496"/>
    </source>
</evidence>
<evidence type="ECO:0000256" key="5">
    <source>
        <dbReference type="ARBA" id="ARBA00022692"/>
    </source>
</evidence>
<evidence type="ECO:0000256" key="7">
    <source>
        <dbReference type="ARBA" id="ARBA00023004"/>
    </source>
</evidence>
<evidence type="ECO:0000256" key="14">
    <source>
        <dbReference type="RuleBase" id="RU003357"/>
    </source>
</evidence>
<evidence type="ECO:0000256" key="6">
    <source>
        <dbReference type="ARBA" id="ARBA00022729"/>
    </source>
</evidence>
<keyword evidence="4" id="KW-0410">Iron transport</keyword>
<comment type="similarity">
    <text evidence="12 14">Belongs to the TonB-dependent receptor family.</text>
</comment>
<dbReference type="AlphaFoldDB" id="A0A1C7YZ83"/>
<dbReference type="PROSITE" id="PS01156">
    <property type="entry name" value="TONB_DEPENDENT_REC_2"/>
    <property type="match status" value="1"/>
</dbReference>
<feature type="signal peptide" evidence="15">
    <location>
        <begin position="1"/>
        <end position="28"/>
    </location>
</feature>
<keyword evidence="11 12" id="KW-0998">Cell outer membrane</keyword>
<feature type="chain" id="PRO_5008891930" description="TonB-dependent receptor" evidence="15">
    <location>
        <begin position="29"/>
        <end position="716"/>
    </location>
</feature>
<evidence type="ECO:0000259" key="16">
    <source>
        <dbReference type="Pfam" id="PF00593"/>
    </source>
</evidence>
<comment type="subcellular location">
    <subcellularLocation>
        <location evidence="1 12">Cell outer membrane</location>
        <topology evidence="1 12">Multi-pass membrane protein</topology>
    </subcellularLocation>
</comment>
<accession>A0A1C7YZ83</accession>
<feature type="domain" description="TonB-dependent receptor-like beta-barrel" evidence="16">
    <location>
        <begin position="260"/>
        <end position="687"/>
    </location>
</feature>
<evidence type="ECO:0000256" key="3">
    <source>
        <dbReference type="ARBA" id="ARBA00022452"/>
    </source>
</evidence>
<dbReference type="InterPro" id="IPR036942">
    <property type="entry name" value="Beta-barrel_TonB_sf"/>
</dbReference>
<evidence type="ECO:0000256" key="10">
    <source>
        <dbReference type="ARBA" id="ARBA00023136"/>
    </source>
</evidence>
<evidence type="ECO:0000256" key="1">
    <source>
        <dbReference type="ARBA" id="ARBA00004571"/>
    </source>
</evidence>
<keyword evidence="7" id="KW-0408">Iron</keyword>
<keyword evidence="2 12" id="KW-0813">Transport</keyword>
<dbReference type="Gene3D" id="2.40.170.20">
    <property type="entry name" value="TonB-dependent receptor, beta-barrel domain"/>
    <property type="match status" value="1"/>
</dbReference>
<name>A0A1C7YZ83_PSESX</name>
<dbReference type="PANTHER" id="PTHR32552">
    <property type="entry name" value="FERRICHROME IRON RECEPTOR-RELATED"/>
    <property type="match status" value="1"/>
</dbReference>
<comment type="caution">
    <text evidence="18">The sequence shown here is derived from an EMBL/GenBank/DDBJ whole genome shotgun (WGS) entry which is preliminary data.</text>
</comment>
<evidence type="ECO:0000256" key="11">
    <source>
        <dbReference type="ARBA" id="ARBA00023237"/>
    </source>
</evidence>
<evidence type="ECO:0000256" key="15">
    <source>
        <dbReference type="SAM" id="SignalP"/>
    </source>
</evidence>
<dbReference type="CDD" id="cd01347">
    <property type="entry name" value="ligand_gated_channel"/>
    <property type="match status" value="1"/>
</dbReference>
<feature type="short sequence motif" description="TonB C-terminal box" evidence="13">
    <location>
        <begin position="699"/>
        <end position="716"/>
    </location>
</feature>
<dbReference type="Pfam" id="PF00593">
    <property type="entry name" value="TonB_dep_Rec_b-barrel"/>
    <property type="match status" value="1"/>
</dbReference>
<dbReference type="InterPro" id="IPR000531">
    <property type="entry name" value="Beta-barrel_TonB"/>
</dbReference>
<evidence type="ECO:0000313" key="18">
    <source>
        <dbReference type="EMBL" id="OCR22230.1"/>
    </source>
</evidence>
<feature type="domain" description="TonB-dependent receptor plug" evidence="17">
    <location>
        <begin position="63"/>
        <end position="169"/>
    </location>
</feature>
<dbReference type="RefSeq" id="WP_065835637.1">
    <property type="nucleotide sequence ID" value="NZ_LGSI01000068.1"/>
</dbReference>
<dbReference type="Pfam" id="PF07715">
    <property type="entry name" value="Plug"/>
    <property type="match status" value="1"/>
</dbReference>
<keyword evidence="10 12" id="KW-0472">Membrane</keyword>